<gene>
    <name evidence="1" type="ORF">F511_14849</name>
</gene>
<dbReference type="EMBL" id="KQ990357">
    <property type="protein sequence ID" value="KZV53483.1"/>
    <property type="molecule type" value="Genomic_DNA"/>
</dbReference>
<organism evidence="1 2">
    <name type="scientific">Dorcoceras hygrometricum</name>
    <dbReference type="NCBI Taxonomy" id="472368"/>
    <lineage>
        <taxon>Eukaryota</taxon>
        <taxon>Viridiplantae</taxon>
        <taxon>Streptophyta</taxon>
        <taxon>Embryophyta</taxon>
        <taxon>Tracheophyta</taxon>
        <taxon>Spermatophyta</taxon>
        <taxon>Magnoliopsida</taxon>
        <taxon>eudicotyledons</taxon>
        <taxon>Gunneridae</taxon>
        <taxon>Pentapetalae</taxon>
        <taxon>asterids</taxon>
        <taxon>lamiids</taxon>
        <taxon>Lamiales</taxon>
        <taxon>Gesneriaceae</taxon>
        <taxon>Didymocarpoideae</taxon>
        <taxon>Trichosporeae</taxon>
        <taxon>Loxocarpinae</taxon>
        <taxon>Dorcoceras</taxon>
    </lineage>
</organism>
<dbReference type="Proteomes" id="UP000250235">
    <property type="component" value="Unassembled WGS sequence"/>
</dbReference>
<name>A0A2Z7D284_9LAMI</name>
<keyword evidence="2" id="KW-1185">Reference proteome</keyword>
<sequence>MAGRAPAEDVENVVAGLGSYSGKVRLIDGGGGRDYDEPSAATEEIMLLWGIQQPIFSKHNAFVKQSSLQLRIDACGRSLAIHQSPSSLRCENGGMTVAERSERSNSFRWHEAQSISPEEVSMAVPPLFALLIPTQRSMLFARKNTIESPATSSQQMPPRCAPVYMPKLPSVPVHILRNHICIGGYAV</sequence>
<dbReference type="AlphaFoldDB" id="A0A2Z7D284"/>
<evidence type="ECO:0000313" key="2">
    <source>
        <dbReference type="Proteomes" id="UP000250235"/>
    </source>
</evidence>
<accession>A0A2Z7D284</accession>
<protein>
    <submittedName>
        <fullName evidence="1">Uncharacterized protein</fullName>
    </submittedName>
</protein>
<reference evidence="1 2" key="1">
    <citation type="journal article" date="2015" name="Proc. Natl. Acad. Sci. U.S.A.">
        <title>The resurrection genome of Boea hygrometrica: A blueprint for survival of dehydration.</title>
        <authorList>
            <person name="Xiao L."/>
            <person name="Yang G."/>
            <person name="Zhang L."/>
            <person name="Yang X."/>
            <person name="Zhao S."/>
            <person name="Ji Z."/>
            <person name="Zhou Q."/>
            <person name="Hu M."/>
            <person name="Wang Y."/>
            <person name="Chen M."/>
            <person name="Xu Y."/>
            <person name="Jin H."/>
            <person name="Xiao X."/>
            <person name="Hu G."/>
            <person name="Bao F."/>
            <person name="Hu Y."/>
            <person name="Wan P."/>
            <person name="Li L."/>
            <person name="Deng X."/>
            <person name="Kuang T."/>
            <person name="Xiang C."/>
            <person name="Zhu J.K."/>
            <person name="Oliver M.J."/>
            <person name="He Y."/>
        </authorList>
    </citation>
    <scope>NUCLEOTIDE SEQUENCE [LARGE SCALE GENOMIC DNA]</scope>
    <source>
        <strain evidence="2">cv. XS01</strain>
    </source>
</reference>
<proteinExistence type="predicted"/>
<evidence type="ECO:0000313" key="1">
    <source>
        <dbReference type="EMBL" id="KZV53483.1"/>
    </source>
</evidence>
<dbReference type="OrthoDB" id="413520at2759"/>